<dbReference type="EMBL" id="FQXZ01000039">
    <property type="protein sequence ID" value="SHI36058.1"/>
    <property type="molecule type" value="Genomic_DNA"/>
</dbReference>
<keyword evidence="3" id="KW-1185">Reference proteome</keyword>
<gene>
    <name evidence="2" type="ORF">VA7868_03581</name>
</gene>
<dbReference type="Proteomes" id="UP000184608">
    <property type="component" value="Unassembled WGS sequence"/>
</dbReference>
<protein>
    <recommendedName>
        <fullName evidence="4">Lipoprotein</fullName>
    </recommendedName>
</protein>
<evidence type="ECO:0000313" key="2">
    <source>
        <dbReference type="EMBL" id="SHI36058.1"/>
    </source>
</evidence>
<dbReference type="OrthoDB" id="5917509at2"/>
<organism evidence="2 3">
    <name type="scientific">Vibrio aerogenes CECT 7868</name>
    <dbReference type="NCBI Taxonomy" id="1216006"/>
    <lineage>
        <taxon>Bacteria</taxon>
        <taxon>Pseudomonadati</taxon>
        <taxon>Pseudomonadota</taxon>
        <taxon>Gammaproteobacteria</taxon>
        <taxon>Vibrionales</taxon>
        <taxon>Vibrionaceae</taxon>
        <taxon>Vibrio</taxon>
    </lineage>
</organism>
<name>A0A1M6AIB7_9VIBR</name>
<dbReference type="AlphaFoldDB" id="A0A1M6AIB7"/>
<evidence type="ECO:0008006" key="4">
    <source>
        <dbReference type="Google" id="ProtNLM"/>
    </source>
</evidence>
<sequence length="196" mass="21227">MNAAINFASAILVAFILTSCAAIDHTSKVKQKTGQPLFAGVGDIVVSIDRERNLENAFGKSDIFGRKTKEGYTEIRFAGIEPDGTVVLYRKDISIISNETTMSRTPISNTTGYSQTNVTGSANTFGNQTSLNVSGNTTYNATTIGPAEDYHIAVPSDTIPIRLKPNEKVLPVSGYLIRIGHVTPNSIEYRVEQQPN</sequence>
<evidence type="ECO:0000313" key="3">
    <source>
        <dbReference type="Proteomes" id="UP000184608"/>
    </source>
</evidence>
<feature type="signal peptide" evidence="1">
    <location>
        <begin position="1"/>
        <end position="21"/>
    </location>
</feature>
<proteinExistence type="predicted"/>
<dbReference type="RefSeq" id="WP_073605178.1">
    <property type="nucleotide sequence ID" value="NZ_FQXZ01000039.1"/>
</dbReference>
<feature type="chain" id="PRO_5013133193" description="Lipoprotein" evidence="1">
    <location>
        <begin position="22"/>
        <end position="196"/>
    </location>
</feature>
<keyword evidence="1" id="KW-0732">Signal</keyword>
<reference evidence="2 3" key="1">
    <citation type="submission" date="2016-11" db="EMBL/GenBank/DDBJ databases">
        <authorList>
            <person name="Jaros S."/>
            <person name="Januszkiewicz K."/>
            <person name="Wedrychowicz H."/>
        </authorList>
    </citation>
    <scope>NUCLEOTIDE SEQUENCE [LARGE SCALE GENOMIC DNA]</scope>
    <source>
        <strain evidence="2 3">CECT 7868</strain>
    </source>
</reference>
<accession>A0A1M6AIB7</accession>
<evidence type="ECO:0000256" key="1">
    <source>
        <dbReference type="SAM" id="SignalP"/>
    </source>
</evidence>